<dbReference type="EMBL" id="QGKX02001521">
    <property type="protein sequence ID" value="KAF3509683.1"/>
    <property type="molecule type" value="Genomic_DNA"/>
</dbReference>
<comment type="caution">
    <text evidence="2">The sequence shown here is derived from an EMBL/GenBank/DDBJ whole genome shotgun (WGS) entry which is preliminary data.</text>
</comment>
<dbReference type="AlphaFoldDB" id="A0A8S9P9U2"/>
<evidence type="ECO:0000256" key="1">
    <source>
        <dbReference type="SAM" id="MobiDB-lite"/>
    </source>
</evidence>
<name>A0A8S9P9U2_BRACR</name>
<accession>A0A8S9P9U2</accession>
<dbReference type="Proteomes" id="UP000712600">
    <property type="component" value="Unassembled WGS sequence"/>
</dbReference>
<proteinExistence type="predicted"/>
<protein>
    <submittedName>
        <fullName evidence="2">Uncharacterized protein</fullName>
    </submittedName>
</protein>
<reference evidence="2" key="1">
    <citation type="submission" date="2019-12" db="EMBL/GenBank/DDBJ databases">
        <title>Genome sequencing and annotation of Brassica cretica.</title>
        <authorList>
            <person name="Studholme D.J."/>
            <person name="Sarris P."/>
        </authorList>
    </citation>
    <scope>NUCLEOTIDE SEQUENCE</scope>
    <source>
        <strain evidence="2">PFS-109/04</strain>
        <tissue evidence="2">Leaf</tissue>
    </source>
</reference>
<evidence type="ECO:0000313" key="3">
    <source>
        <dbReference type="Proteomes" id="UP000712600"/>
    </source>
</evidence>
<sequence>MVARRSVVPGFLLFALFRVNRMRRSLFLLSMLSRGSGCTIGTSSSEESQGRESMTSTRRRRRGCSSSDESLAGATLLTGVRSGLALSSLGAVRGGHLDCPVSDPSEKLPDEDLALLRVMGIPFVVEAPFFGSSEFELAGSDELDCFEAGSQSQWFQPFSRAMAADFEDSSSPTELT</sequence>
<gene>
    <name evidence="2" type="ORF">F2Q69_00005244</name>
</gene>
<organism evidence="2 3">
    <name type="scientific">Brassica cretica</name>
    <name type="common">Mustard</name>
    <dbReference type="NCBI Taxonomy" id="69181"/>
    <lineage>
        <taxon>Eukaryota</taxon>
        <taxon>Viridiplantae</taxon>
        <taxon>Streptophyta</taxon>
        <taxon>Embryophyta</taxon>
        <taxon>Tracheophyta</taxon>
        <taxon>Spermatophyta</taxon>
        <taxon>Magnoliopsida</taxon>
        <taxon>eudicotyledons</taxon>
        <taxon>Gunneridae</taxon>
        <taxon>Pentapetalae</taxon>
        <taxon>rosids</taxon>
        <taxon>malvids</taxon>
        <taxon>Brassicales</taxon>
        <taxon>Brassicaceae</taxon>
        <taxon>Brassiceae</taxon>
        <taxon>Brassica</taxon>
    </lineage>
</organism>
<evidence type="ECO:0000313" key="2">
    <source>
        <dbReference type="EMBL" id="KAF3509683.1"/>
    </source>
</evidence>
<feature type="region of interest" description="Disordered" evidence="1">
    <location>
        <begin position="38"/>
        <end position="67"/>
    </location>
</feature>